<reference evidence="2 3" key="1">
    <citation type="submission" date="2024-11" db="EMBL/GenBank/DDBJ databases">
        <title>Chromosome-level genome assembly of the freshwater bivalve Anodonta woodiana.</title>
        <authorList>
            <person name="Chen X."/>
        </authorList>
    </citation>
    <scope>NUCLEOTIDE SEQUENCE [LARGE SCALE GENOMIC DNA]</scope>
    <source>
        <strain evidence="2">MN2024</strain>
        <tissue evidence="2">Gills</tissue>
    </source>
</reference>
<proteinExistence type="predicted"/>
<sequence>MLNFQGYLTLLSNLVTICYTTSTCNGNINRNGIKKLHHERCVSGPVIGDAYGLSLLDCVENCLITKGCSSIQYSRAYFRCLKSSNNISTDVPKEDCRGEVFSAREHWTEVFPDPCQSVDCPTGFLCKFDHYGNVSSCEMP</sequence>
<evidence type="ECO:0000313" key="3">
    <source>
        <dbReference type="Proteomes" id="UP001634394"/>
    </source>
</evidence>
<dbReference type="EMBL" id="JBJQND010000004">
    <property type="protein sequence ID" value="KAL3878204.1"/>
    <property type="molecule type" value="Genomic_DNA"/>
</dbReference>
<keyword evidence="3" id="KW-1185">Reference proteome</keyword>
<feature type="non-terminal residue" evidence="2">
    <location>
        <position position="140"/>
    </location>
</feature>
<evidence type="ECO:0000256" key="1">
    <source>
        <dbReference type="SAM" id="SignalP"/>
    </source>
</evidence>
<dbReference type="AlphaFoldDB" id="A0ABD3WW44"/>
<feature type="signal peptide" evidence="1">
    <location>
        <begin position="1"/>
        <end position="20"/>
    </location>
</feature>
<feature type="chain" id="PRO_5044761913" description="Apple domain-containing protein" evidence="1">
    <location>
        <begin position="21"/>
        <end position="140"/>
    </location>
</feature>
<comment type="caution">
    <text evidence="2">The sequence shown here is derived from an EMBL/GenBank/DDBJ whole genome shotgun (WGS) entry which is preliminary data.</text>
</comment>
<dbReference type="Proteomes" id="UP001634394">
    <property type="component" value="Unassembled WGS sequence"/>
</dbReference>
<gene>
    <name evidence="2" type="ORF">ACJMK2_030572</name>
</gene>
<evidence type="ECO:0008006" key="4">
    <source>
        <dbReference type="Google" id="ProtNLM"/>
    </source>
</evidence>
<protein>
    <recommendedName>
        <fullName evidence="4">Apple domain-containing protein</fullName>
    </recommendedName>
</protein>
<evidence type="ECO:0000313" key="2">
    <source>
        <dbReference type="EMBL" id="KAL3878204.1"/>
    </source>
</evidence>
<organism evidence="2 3">
    <name type="scientific">Sinanodonta woodiana</name>
    <name type="common">Chinese pond mussel</name>
    <name type="synonym">Anodonta woodiana</name>
    <dbReference type="NCBI Taxonomy" id="1069815"/>
    <lineage>
        <taxon>Eukaryota</taxon>
        <taxon>Metazoa</taxon>
        <taxon>Spiralia</taxon>
        <taxon>Lophotrochozoa</taxon>
        <taxon>Mollusca</taxon>
        <taxon>Bivalvia</taxon>
        <taxon>Autobranchia</taxon>
        <taxon>Heteroconchia</taxon>
        <taxon>Palaeoheterodonta</taxon>
        <taxon>Unionida</taxon>
        <taxon>Unionoidea</taxon>
        <taxon>Unionidae</taxon>
        <taxon>Unioninae</taxon>
        <taxon>Sinanodonta</taxon>
    </lineage>
</organism>
<accession>A0ABD3WW44</accession>
<name>A0ABD3WW44_SINWO</name>
<keyword evidence="1" id="KW-0732">Signal</keyword>